<name>A0A1B2IDQ4_9CAUD</name>
<dbReference type="GeneID" id="29062138"/>
<dbReference type="EMBL" id="KX397369">
    <property type="protein sequence ID" value="ANZ49372.1"/>
    <property type="molecule type" value="Genomic_DNA"/>
</dbReference>
<proteinExistence type="predicted"/>
<dbReference type="Proteomes" id="UP000202923">
    <property type="component" value="Genome"/>
</dbReference>
<gene>
    <name evidence="1" type="ORF">KWAN_20</name>
</gene>
<reference evidence="1 2" key="1">
    <citation type="submission" date="2016-06" db="EMBL/GenBank/DDBJ databases">
        <authorList>
            <person name="Kjaerup R.B."/>
            <person name="Dalgaard T.S."/>
            <person name="Juul-Madsen H.R."/>
        </authorList>
    </citation>
    <scope>NUCLEOTIDE SEQUENCE [LARGE SCALE GENOMIC DNA]</scope>
</reference>
<sequence length="179" mass="20447">MEDIFLSIPLMQHTNFEDLLAPFVNQEQLNAYLMTYGMVGEPDIVTTKSTLTQESILGVTPTGQVEKQRHVLMSTECLVQLAFDDMFLAFRDGVEQLIRTACRRLELRFNPYSTVTLNPLISRNGRLLTLELILGEDIRHIYFRETFPGGRYREGHQSEVRDLSGLRESAEDGHLNNGL</sequence>
<dbReference type="RefSeq" id="YP_009278625.1">
    <property type="nucleotide sequence ID" value="NC_031010.1"/>
</dbReference>
<evidence type="ECO:0000313" key="1">
    <source>
        <dbReference type="EMBL" id="ANZ49372.1"/>
    </source>
</evidence>
<organism evidence="1 2">
    <name type="scientific">Erwinia phage vB_EamM_Kwan</name>
    <dbReference type="NCBI Taxonomy" id="1883374"/>
    <lineage>
        <taxon>Viruses</taxon>
        <taxon>Duplodnaviria</taxon>
        <taxon>Heunggongvirae</taxon>
        <taxon>Uroviricota</taxon>
        <taxon>Caudoviricetes</taxon>
        <taxon>Chimalliviridae</taxon>
        <taxon>Wellingtonvirus</taxon>
        <taxon>Wellingtonvirus wellington</taxon>
    </lineage>
</organism>
<accession>A0A1B2IDQ4</accession>
<evidence type="ECO:0000313" key="2">
    <source>
        <dbReference type="Proteomes" id="UP000202923"/>
    </source>
</evidence>
<protein>
    <submittedName>
        <fullName evidence="1">Uncharacterized protein</fullName>
    </submittedName>
</protein>
<dbReference type="KEGG" id="vg:29062138"/>
<dbReference type="OrthoDB" id="18643at10239"/>